<dbReference type="PROSITE" id="PS51898">
    <property type="entry name" value="TYR_RECOMBINASE"/>
    <property type="match status" value="1"/>
</dbReference>
<dbReference type="InterPro" id="IPR013762">
    <property type="entry name" value="Integrase-like_cat_sf"/>
</dbReference>
<name>A0A3B0Y514_9ZZZZ</name>
<evidence type="ECO:0000259" key="2">
    <source>
        <dbReference type="PROSITE" id="PS51898"/>
    </source>
</evidence>
<dbReference type="InterPro" id="IPR002104">
    <property type="entry name" value="Integrase_catalytic"/>
</dbReference>
<dbReference type="GO" id="GO:0003677">
    <property type="term" value="F:DNA binding"/>
    <property type="evidence" value="ECO:0007669"/>
    <property type="project" value="InterPro"/>
</dbReference>
<feature type="domain" description="Tyr recombinase" evidence="2">
    <location>
        <begin position="1"/>
        <end position="50"/>
    </location>
</feature>
<dbReference type="AlphaFoldDB" id="A0A3B0Y514"/>
<protein>
    <submittedName>
        <fullName evidence="3">Tyrosine recombinase</fullName>
    </submittedName>
</protein>
<sequence length="96" mass="10826">MSSVRHTMATLMLKNGADIRFIQAMLGHVKLDTTQIYTQVSIKKLKEVNTLTHPAKAKRTKTVDWDEGEPTATSLLCALDAERDDDTEEKEDYNAM</sequence>
<dbReference type="GO" id="GO:0006310">
    <property type="term" value="P:DNA recombination"/>
    <property type="evidence" value="ECO:0007669"/>
    <property type="project" value="UniProtKB-KW"/>
</dbReference>
<keyword evidence="1" id="KW-0233">DNA recombination</keyword>
<gene>
    <name evidence="3" type="ORF">MNBD_GAMMA12-2960</name>
</gene>
<dbReference type="Pfam" id="PF00589">
    <property type="entry name" value="Phage_integrase"/>
    <property type="match status" value="1"/>
</dbReference>
<accession>A0A3B0Y514</accession>
<evidence type="ECO:0000256" key="1">
    <source>
        <dbReference type="ARBA" id="ARBA00023172"/>
    </source>
</evidence>
<evidence type="ECO:0000313" key="3">
    <source>
        <dbReference type="EMBL" id="VAW71930.1"/>
    </source>
</evidence>
<organism evidence="3">
    <name type="scientific">hydrothermal vent metagenome</name>
    <dbReference type="NCBI Taxonomy" id="652676"/>
    <lineage>
        <taxon>unclassified sequences</taxon>
        <taxon>metagenomes</taxon>
        <taxon>ecological metagenomes</taxon>
    </lineage>
</organism>
<dbReference type="InterPro" id="IPR011010">
    <property type="entry name" value="DNA_brk_join_enz"/>
</dbReference>
<dbReference type="Gene3D" id="1.10.443.10">
    <property type="entry name" value="Intergrase catalytic core"/>
    <property type="match status" value="1"/>
</dbReference>
<reference evidence="3" key="1">
    <citation type="submission" date="2018-06" db="EMBL/GenBank/DDBJ databases">
        <authorList>
            <person name="Zhirakovskaya E."/>
        </authorList>
    </citation>
    <scope>NUCLEOTIDE SEQUENCE</scope>
</reference>
<dbReference type="EMBL" id="UOFL01000034">
    <property type="protein sequence ID" value="VAW71930.1"/>
    <property type="molecule type" value="Genomic_DNA"/>
</dbReference>
<dbReference type="GO" id="GO:0015074">
    <property type="term" value="P:DNA integration"/>
    <property type="evidence" value="ECO:0007669"/>
    <property type="project" value="InterPro"/>
</dbReference>
<dbReference type="SUPFAM" id="SSF56349">
    <property type="entry name" value="DNA breaking-rejoining enzymes"/>
    <property type="match status" value="1"/>
</dbReference>
<proteinExistence type="predicted"/>